<dbReference type="KEGG" id="samb:SAM23877_5681"/>
<proteinExistence type="predicted"/>
<name>A0A0K2B0Q8_STRA7</name>
<dbReference type="Proteomes" id="UP000061018">
    <property type="component" value="Chromosome"/>
</dbReference>
<evidence type="ECO:0000256" key="1">
    <source>
        <dbReference type="SAM" id="MobiDB-lite"/>
    </source>
</evidence>
<sequence>METGAGFGGTADASRHARGMALLFDLTEALCGMSCTEDPQARGQFAQMLGESLGRPVDLRGVRQREDVVTLVRTALNEAGGEHVLVAVVRILEGAPAGEELDQLISPARSGAPPPQTPPGPLGRDDETSARAVLAKGDLPADLLRDDLAVELGGLDLPIGLLPDQLFQYVLERNVQPDGLPPAVLLLDRAALLADAPDHRTALSGWVDDWARRADLTRALEQRRAARATVVRGPDIPRCLIVAVEPARDASGDVVVRHWLNTVAGHWNPQPGTPAVTTLDALGTAVDEALSRGARLRPGPRDRRPSGHGQPSAYVEFVLPYDLLNHDVAGLTHRVGDGQPLRLGTRYGVHLRSLERMRSRDRRVLEQWEERWYALREQGVAVHGWSEPDGGRLGAWQTALAGDTGRTAVVLDAPVDAPALEALKAAIAEGVGLAVWDRRGVFPEERREVVTALFAAVPTPGQIPLAVHRLRENAERHSQGPGRLLGRHIGFLWDDPTRLVDIQSDYGDLAGEEATA</sequence>
<reference evidence="6" key="1">
    <citation type="journal article" date="2015" name="J. Biotechnol.">
        <title>Complete genome sequence of Streptomyces ambofaciens ATCC 23877, the spiramycin producer.</title>
        <authorList>
            <person name="Thibessard A."/>
            <person name="Haas D."/>
            <person name="Gerbaud C."/>
            <person name="Aigle B."/>
            <person name="Lautru S."/>
            <person name="Pernodet J.L."/>
            <person name="Leblond P."/>
        </authorList>
    </citation>
    <scope>NUCLEOTIDE SEQUENCE [LARGE SCALE GENOMIC DNA]</scope>
    <source>
        <strain evidence="6">ATCC 23877 / 3486 / DSM 40053 / JCM 4204 / NBRC 12836 / NRRL B-2516</strain>
    </source>
</reference>
<evidence type="ECO:0000313" key="6">
    <source>
        <dbReference type="Proteomes" id="UP000061018"/>
    </source>
</evidence>
<accession>A0A0K2B0Q8</accession>
<feature type="region of interest" description="Disordered" evidence="1">
    <location>
        <begin position="104"/>
        <end position="127"/>
    </location>
</feature>
<evidence type="ECO:0000259" key="3">
    <source>
        <dbReference type="Pfam" id="PF19956"/>
    </source>
</evidence>
<protein>
    <submittedName>
        <fullName evidence="5">Uncharacterized protein</fullName>
    </submittedName>
</protein>
<dbReference type="InterPro" id="IPR045555">
    <property type="entry name" value="VMAP-M0"/>
</dbReference>
<dbReference type="STRING" id="1889.SAM40697_5170"/>
<evidence type="ECO:0000259" key="4">
    <source>
        <dbReference type="Pfam" id="PF20028"/>
    </source>
</evidence>
<dbReference type="AlphaFoldDB" id="A0A0K2B0Q8"/>
<gene>
    <name evidence="5" type="ORF">SAM23877_5681</name>
</gene>
<dbReference type="EMBL" id="CP012382">
    <property type="protein sequence ID" value="AKZ58726.1"/>
    <property type="molecule type" value="Genomic_DNA"/>
</dbReference>
<dbReference type="Pfam" id="PF19916">
    <property type="entry name" value="VMAP-M0"/>
    <property type="match status" value="1"/>
</dbReference>
<feature type="domain" description="Effector-associated" evidence="3">
    <location>
        <begin position="28"/>
        <end position="105"/>
    </location>
</feature>
<feature type="domain" description="vWA-MoxR associated protein middle region 0" evidence="2">
    <location>
        <begin position="124"/>
        <end position="225"/>
    </location>
</feature>
<dbReference type="Pfam" id="PF19956">
    <property type="entry name" value="EAD2"/>
    <property type="match status" value="1"/>
</dbReference>
<evidence type="ECO:0000313" key="5">
    <source>
        <dbReference type="EMBL" id="AKZ58726.1"/>
    </source>
</evidence>
<dbReference type="InterPro" id="IPR045431">
    <property type="entry name" value="EAD2"/>
</dbReference>
<feature type="compositionally biased region" description="Pro residues" evidence="1">
    <location>
        <begin position="112"/>
        <end position="121"/>
    </location>
</feature>
<feature type="region of interest" description="Disordered" evidence="1">
    <location>
        <begin position="290"/>
        <end position="309"/>
    </location>
</feature>
<evidence type="ECO:0000259" key="2">
    <source>
        <dbReference type="Pfam" id="PF19916"/>
    </source>
</evidence>
<dbReference type="Pfam" id="PF20028">
    <property type="entry name" value="VMAP-C"/>
    <property type="match status" value="1"/>
</dbReference>
<organism evidence="5 6">
    <name type="scientific">Streptomyces ambofaciens (strain ATCC 23877 / 3486 / DSM 40053 / JCM 4204 / NBRC 12836 / NRRL B-2516)</name>
    <dbReference type="NCBI Taxonomy" id="278992"/>
    <lineage>
        <taxon>Bacteria</taxon>
        <taxon>Bacillati</taxon>
        <taxon>Actinomycetota</taxon>
        <taxon>Actinomycetes</taxon>
        <taxon>Kitasatosporales</taxon>
        <taxon>Streptomycetaceae</taxon>
        <taxon>Streptomyces</taxon>
    </lineage>
</organism>
<dbReference type="InterPro" id="IPR045450">
    <property type="entry name" value="VMAP_C"/>
</dbReference>
<feature type="domain" description="vWA-MoxR associated protein C-terminal" evidence="4">
    <location>
        <begin position="254"/>
        <end position="496"/>
    </location>
</feature>